<reference evidence="1" key="1">
    <citation type="journal article" date="2021" name="New Phytol.">
        <title>Evolutionary innovations through gain and loss of genes in the ectomycorrhizal Boletales.</title>
        <authorList>
            <person name="Wu G."/>
            <person name="Miyauchi S."/>
            <person name="Morin E."/>
            <person name="Kuo A."/>
            <person name="Drula E."/>
            <person name="Varga T."/>
            <person name="Kohler A."/>
            <person name="Feng B."/>
            <person name="Cao Y."/>
            <person name="Lipzen A."/>
            <person name="Daum C."/>
            <person name="Hundley H."/>
            <person name="Pangilinan J."/>
            <person name="Johnson J."/>
            <person name="Barry K."/>
            <person name="LaButti K."/>
            <person name="Ng V."/>
            <person name="Ahrendt S."/>
            <person name="Min B."/>
            <person name="Choi I.G."/>
            <person name="Park H."/>
            <person name="Plett J.M."/>
            <person name="Magnuson J."/>
            <person name="Spatafora J.W."/>
            <person name="Nagy L.G."/>
            <person name="Henrissat B."/>
            <person name="Grigoriev I.V."/>
            <person name="Yang Z.L."/>
            <person name="Xu J."/>
            <person name="Martin F.M."/>
        </authorList>
    </citation>
    <scope>NUCLEOTIDE SEQUENCE</scope>
    <source>
        <strain evidence="1">KUC20120723A-06</strain>
    </source>
</reference>
<comment type="caution">
    <text evidence="1">The sequence shown here is derived from an EMBL/GenBank/DDBJ whole genome shotgun (WGS) entry which is preliminary data.</text>
</comment>
<name>A0ACB8BEN0_9AGAM</name>
<dbReference type="Proteomes" id="UP000790709">
    <property type="component" value="Unassembled WGS sequence"/>
</dbReference>
<proteinExistence type="predicted"/>
<gene>
    <name evidence="1" type="ORF">BV22DRAFT_1036005</name>
</gene>
<protein>
    <submittedName>
        <fullName evidence="1">Uncharacterized protein</fullName>
    </submittedName>
</protein>
<keyword evidence="2" id="KW-1185">Reference proteome</keyword>
<evidence type="ECO:0000313" key="2">
    <source>
        <dbReference type="Proteomes" id="UP000790709"/>
    </source>
</evidence>
<organism evidence="1 2">
    <name type="scientific">Leucogyrophana mollusca</name>
    <dbReference type="NCBI Taxonomy" id="85980"/>
    <lineage>
        <taxon>Eukaryota</taxon>
        <taxon>Fungi</taxon>
        <taxon>Dikarya</taxon>
        <taxon>Basidiomycota</taxon>
        <taxon>Agaricomycotina</taxon>
        <taxon>Agaricomycetes</taxon>
        <taxon>Agaricomycetidae</taxon>
        <taxon>Boletales</taxon>
        <taxon>Boletales incertae sedis</taxon>
        <taxon>Leucogyrophana</taxon>
    </lineage>
</organism>
<accession>A0ACB8BEN0</accession>
<sequence length="419" mass="45941">MDNIDWDLISSYAGLLTLASISVYAGAFGSLPPPRKATDASRSLLDDEDDEDDDIPDRMSSGDAWLFPIIGSLALFGMYTIVKYFGKEWINWLLGWYFTIAGVGSVWKSVIALARLTVGNAQWKKFDRNRILLLKGPRELTSFSLRTPSLWLFPLGVLPSILYSLSSRKSALLTDILSLSFSHNALSLLKIDSFQTGCILLSGLFFYDIYWVFGTEVMVKVATSLDVPIKLLWPKSLEFSTSRGFTMLGLGDIVIPGTFIALALRYDYARSLRSSAKDRGSFSKPYFYAALTAYVAGLVTTMTVMHIFGAAQPALLYLSPACILSFLLTAVARGEFSEAWTWSDDPEISQEGKEEKKADGTPAPVEVSAKNNVTPSLNGDAKDHVNSAVEASDGEAVEPVEGGGEPQTSKKRKNKKKAQ</sequence>
<evidence type="ECO:0000313" key="1">
    <source>
        <dbReference type="EMBL" id="KAH7923719.1"/>
    </source>
</evidence>
<dbReference type="EMBL" id="MU266444">
    <property type="protein sequence ID" value="KAH7923719.1"/>
    <property type="molecule type" value="Genomic_DNA"/>
</dbReference>